<dbReference type="RefSeq" id="WP_066847155.1">
    <property type="nucleotide sequence ID" value="NZ_CP019602.1"/>
</dbReference>
<evidence type="ECO:0000259" key="1">
    <source>
        <dbReference type="Pfam" id="PF08000"/>
    </source>
</evidence>
<dbReference type="CDD" id="cd13225">
    <property type="entry name" value="PH-like_bacteria"/>
    <property type="match status" value="1"/>
</dbReference>
<organism evidence="2 3">
    <name type="scientific">Croceicoccus marinus</name>
    <dbReference type="NCBI Taxonomy" id="450378"/>
    <lineage>
        <taxon>Bacteria</taxon>
        <taxon>Pseudomonadati</taxon>
        <taxon>Pseudomonadota</taxon>
        <taxon>Alphaproteobacteria</taxon>
        <taxon>Sphingomonadales</taxon>
        <taxon>Erythrobacteraceae</taxon>
        <taxon>Croceicoccus</taxon>
    </lineage>
</organism>
<keyword evidence="3" id="KW-1185">Reference proteome</keyword>
<sequence length="119" mass="13273">MGILNATTASANEFAEKHGHALVEGEQVLVVFKTIRDWIAFTDWRVIYVDVQGLTGSKKQYLTVPYRAINAYAIESAGTFDLDAEIKIFLSGHNPIQFKIGRDSDVGGLQRLFADKLNR</sequence>
<feature type="domain" description="Bacterial Pleckstrin homology" evidence="1">
    <location>
        <begin position="3"/>
        <end position="115"/>
    </location>
</feature>
<evidence type="ECO:0000313" key="2">
    <source>
        <dbReference type="EMBL" id="ARU16910.1"/>
    </source>
</evidence>
<dbReference type="EMBL" id="CP019602">
    <property type="protein sequence ID" value="ARU16910.1"/>
    <property type="molecule type" value="Genomic_DNA"/>
</dbReference>
<dbReference type="Proteomes" id="UP000195807">
    <property type="component" value="Chromosome"/>
</dbReference>
<dbReference type="SUPFAM" id="SSF50729">
    <property type="entry name" value="PH domain-like"/>
    <property type="match status" value="1"/>
</dbReference>
<name>A0A1Z1FDT5_9SPHN</name>
<dbReference type="STRING" id="450378.GCA_001661675_02602"/>
<dbReference type="Pfam" id="PF08000">
    <property type="entry name" value="bPH_1"/>
    <property type="match status" value="1"/>
</dbReference>
<dbReference type="Gene3D" id="2.30.29.50">
    <property type="entry name" value="Bacterial Pleckstrin homology domain"/>
    <property type="match status" value="1"/>
</dbReference>
<protein>
    <recommendedName>
        <fullName evidence="1">Bacterial Pleckstrin homology domain-containing protein</fullName>
    </recommendedName>
</protein>
<dbReference type="PANTHER" id="PTHR35796">
    <property type="entry name" value="HYPOTHETICAL CYTOSOLIC PROTEIN"/>
    <property type="match status" value="1"/>
</dbReference>
<dbReference type="PANTHER" id="PTHR35796:SF3">
    <property type="entry name" value="BHLH DOMAIN-CONTAINING PROTEIN"/>
    <property type="match status" value="1"/>
</dbReference>
<dbReference type="OrthoDB" id="3199551at2"/>
<dbReference type="KEGG" id="cman:A9D14_12960"/>
<evidence type="ECO:0000313" key="3">
    <source>
        <dbReference type="Proteomes" id="UP000195807"/>
    </source>
</evidence>
<proteinExistence type="predicted"/>
<gene>
    <name evidence="2" type="ORF">A9D14_12960</name>
</gene>
<dbReference type="InterPro" id="IPR012544">
    <property type="entry name" value="PHb"/>
</dbReference>
<dbReference type="InterPro" id="IPR037063">
    <property type="entry name" value="PHb_sf"/>
</dbReference>
<accession>A0A1Z1FDT5</accession>
<dbReference type="AlphaFoldDB" id="A0A1Z1FDT5"/>
<reference evidence="2 3" key="1">
    <citation type="submission" date="2017-01" db="EMBL/GenBank/DDBJ databases">
        <title>Complete genome sequence of esterase-producing bacterium Croceicoccus marinus E4A9.</title>
        <authorList>
            <person name="Wu Y.-H."/>
            <person name="Cheng H."/>
            <person name="Xu L."/>
            <person name="Huo Y.-Y."/>
            <person name="Wang C.-S."/>
            <person name="Xu X.-W."/>
        </authorList>
    </citation>
    <scope>NUCLEOTIDE SEQUENCE [LARGE SCALE GENOMIC DNA]</scope>
    <source>
        <strain evidence="2 3">E4A9</strain>
    </source>
</reference>